<dbReference type="Proteomes" id="UP000195447">
    <property type="component" value="Unassembled WGS sequence"/>
</dbReference>
<evidence type="ECO:0000259" key="2">
    <source>
        <dbReference type="Pfam" id="PF16403"/>
    </source>
</evidence>
<protein>
    <recommendedName>
        <fullName evidence="2">Pesticidal crystal protein Cry22Aa Ig-like domain-containing protein</fullName>
    </recommendedName>
</protein>
<gene>
    <name evidence="3" type="ORF">B5F14_07465</name>
</gene>
<keyword evidence="4" id="KW-1185">Reference proteome</keyword>
<reference evidence="4" key="1">
    <citation type="submission" date="2017-04" db="EMBL/GenBank/DDBJ databases">
        <title>Function of individual gut microbiota members based on whole genome sequencing of pure cultures obtained from chicken caecum.</title>
        <authorList>
            <person name="Medvecky M."/>
            <person name="Cejkova D."/>
            <person name="Polansky O."/>
            <person name="Karasova D."/>
            <person name="Kubasova T."/>
            <person name="Cizek A."/>
            <person name="Rychlik I."/>
        </authorList>
    </citation>
    <scope>NUCLEOTIDE SEQUENCE [LARGE SCALE GENOMIC DNA]</scope>
    <source>
        <strain evidence="4">An178</strain>
    </source>
</reference>
<accession>A0A1Y4LUU8</accession>
<organism evidence="3 4">
    <name type="scientific">Faecalitalea cylindroides</name>
    <dbReference type="NCBI Taxonomy" id="39483"/>
    <lineage>
        <taxon>Bacteria</taxon>
        <taxon>Bacillati</taxon>
        <taxon>Bacillota</taxon>
        <taxon>Erysipelotrichia</taxon>
        <taxon>Erysipelotrichales</taxon>
        <taxon>Erysipelotrichaceae</taxon>
        <taxon>Faecalitalea</taxon>
    </lineage>
</organism>
<name>A0A1Y4LUU8_9FIRM</name>
<dbReference type="InterPro" id="IPR032179">
    <property type="entry name" value="Cry22Aa_Ig-like"/>
</dbReference>
<proteinExistence type="predicted"/>
<comment type="caution">
    <text evidence="3">The sequence shown here is derived from an EMBL/GenBank/DDBJ whole genome shotgun (WGS) entry which is preliminary data.</text>
</comment>
<dbReference type="Pfam" id="PF16403">
    <property type="entry name" value="Bact_surface_Ig-like"/>
    <property type="match status" value="1"/>
</dbReference>
<keyword evidence="1" id="KW-1133">Transmembrane helix</keyword>
<keyword evidence="1" id="KW-0812">Transmembrane</keyword>
<sequence>MINYPLVLDANAPQEIPPTEVNDLPTIEADDKVLAVDAPSNPLEDVIAYDTEDGTLIEQIIVTNNTADKSQPGKYEVTYQVTDVKGAFTAKTKMDSDTTTIEKDRTDTKKYDVKTNKQKNMVMWIIILAAVITTVFLVLERRNQNNKIARTITCTSFVYISRCFDFKRKLEYSRRAE</sequence>
<evidence type="ECO:0000313" key="3">
    <source>
        <dbReference type="EMBL" id="OUP59379.1"/>
    </source>
</evidence>
<feature type="transmembrane region" description="Helical" evidence="1">
    <location>
        <begin position="121"/>
        <end position="139"/>
    </location>
</feature>
<evidence type="ECO:0000256" key="1">
    <source>
        <dbReference type="SAM" id="Phobius"/>
    </source>
</evidence>
<dbReference type="RefSeq" id="WP_087158855.1">
    <property type="nucleotide sequence ID" value="NZ_NFKM01000014.1"/>
</dbReference>
<keyword evidence="1" id="KW-0472">Membrane</keyword>
<dbReference type="AlphaFoldDB" id="A0A1Y4LUU8"/>
<evidence type="ECO:0000313" key="4">
    <source>
        <dbReference type="Proteomes" id="UP000195447"/>
    </source>
</evidence>
<feature type="domain" description="Pesticidal crystal protein Cry22Aa Ig-like" evidence="2">
    <location>
        <begin position="46"/>
        <end position="92"/>
    </location>
</feature>
<dbReference type="InterPro" id="IPR013783">
    <property type="entry name" value="Ig-like_fold"/>
</dbReference>
<dbReference type="Gene3D" id="2.60.40.10">
    <property type="entry name" value="Immunoglobulins"/>
    <property type="match status" value="1"/>
</dbReference>
<dbReference type="EMBL" id="NFKM01000014">
    <property type="protein sequence ID" value="OUP59379.1"/>
    <property type="molecule type" value="Genomic_DNA"/>
</dbReference>